<accession>A0ABY7ANU2</accession>
<name>A0ABY7ANU2_9ALTE</name>
<dbReference type="EMBL" id="CP109965">
    <property type="protein sequence ID" value="WAJ70105.1"/>
    <property type="molecule type" value="Genomic_DNA"/>
</dbReference>
<dbReference type="PANTHER" id="PTHR19879">
    <property type="entry name" value="TRANSCRIPTION INITIATION FACTOR TFIID"/>
    <property type="match status" value="1"/>
</dbReference>
<proteinExistence type="predicted"/>
<dbReference type="InterPro" id="IPR011047">
    <property type="entry name" value="Quinoprotein_ADH-like_sf"/>
</dbReference>
<dbReference type="Proteomes" id="UP001163726">
    <property type="component" value="Chromosome"/>
</dbReference>
<feature type="repeat" description="WD" evidence="1">
    <location>
        <begin position="165"/>
        <end position="206"/>
    </location>
</feature>
<dbReference type="SMART" id="SM00320">
    <property type="entry name" value="WD40"/>
    <property type="match status" value="4"/>
</dbReference>
<feature type="repeat" description="WD" evidence="1">
    <location>
        <begin position="250"/>
        <end position="291"/>
    </location>
</feature>
<keyword evidence="1" id="KW-0853">WD repeat</keyword>
<dbReference type="SUPFAM" id="SSF50998">
    <property type="entry name" value="Quinoprotein alcohol dehydrogenase-like"/>
    <property type="match status" value="1"/>
</dbReference>
<evidence type="ECO:0000256" key="1">
    <source>
        <dbReference type="PROSITE-ProRule" id="PRU00221"/>
    </source>
</evidence>
<dbReference type="PANTHER" id="PTHR19879:SF9">
    <property type="entry name" value="TRANSCRIPTION INITIATION FACTOR TFIID SUBUNIT 5"/>
    <property type="match status" value="1"/>
</dbReference>
<protein>
    <recommendedName>
        <fullName evidence="4">WD-40 repeat-containing protein</fullName>
    </recommendedName>
</protein>
<dbReference type="InterPro" id="IPR001680">
    <property type="entry name" value="WD40_rpt"/>
</dbReference>
<dbReference type="InterPro" id="IPR015943">
    <property type="entry name" value="WD40/YVTN_repeat-like_dom_sf"/>
</dbReference>
<sequence length="333" mass="36912">MANISTCNISIIDKLIYVIGLSLLLGACTSEPPKEVNRQIHTDKGAYAADLSQNGLWAAVSTPQGIRLWDTQARLPKYLWQQRPSQTNQVHIVKISQDNQVALTADKQSFAVWNMQTGANKGYYKIDDANIAAAQISNKGEYVVLGLLNGKIIHINLLTGRRIEFLAHKERISALAMSANGQYVLSGDYAGKALFWDSRTAQVVSQINHQGRVSQLGLDQKARFAFTANSTNQSWIWDLSTGTKISKLQYTARQQIFTAVKFSHNGHLLATGAPNHKVKLWTVNSGELIASWPFVSDNFAATVLDFAFSEDDSYLTAETSYGVMQTWDIQLIK</sequence>
<evidence type="ECO:0008006" key="4">
    <source>
        <dbReference type="Google" id="ProtNLM"/>
    </source>
</evidence>
<keyword evidence="3" id="KW-1185">Reference proteome</keyword>
<dbReference type="RefSeq" id="WP_268074405.1">
    <property type="nucleotide sequence ID" value="NZ_CP109965.1"/>
</dbReference>
<reference evidence="2" key="1">
    <citation type="submission" date="2022-10" db="EMBL/GenBank/DDBJ databases">
        <title>Catenovulum adriacola sp. nov. isolated in the Harbour of Susak.</title>
        <authorList>
            <person name="Schoch T."/>
            <person name="Reich S.J."/>
            <person name="Stoeferle S."/>
            <person name="Flaiz M."/>
            <person name="Kazda M."/>
            <person name="Riedel C.U."/>
            <person name="Duerre P."/>
        </authorList>
    </citation>
    <scope>NUCLEOTIDE SEQUENCE</scope>
    <source>
        <strain evidence="2">TS8</strain>
    </source>
</reference>
<gene>
    <name evidence="2" type="ORF">OLW01_13325</name>
</gene>
<dbReference type="Gene3D" id="2.130.10.10">
    <property type="entry name" value="YVTN repeat-like/Quinoprotein amine dehydrogenase"/>
    <property type="match status" value="2"/>
</dbReference>
<dbReference type="PROSITE" id="PS50082">
    <property type="entry name" value="WD_REPEATS_2"/>
    <property type="match status" value="2"/>
</dbReference>
<organism evidence="2 3">
    <name type="scientific">Catenovulum adriaticum</name>
    <dbReference type="NCBI Taxonomy" id="2984846"/>
    <lineage>
        <taxon>Bacteria</taxon>
        <taxon>Pseudomonadati</taxon>
        <taxon>Pseudomonadota</taxon>
        <taxon>Gammaproteobacteria</taxon>
        <taxon>Alteromonadales</taxon>
        <taxon>Alteromonadaceae</taxon>
        <taxon>Catenovulum</taxon>
    </lineage>
</organism>
<evidence type="ECO:0000313" key="3">
    <source>
        <dbReference type="Proteomes" id="UP001163726"/>
    </source>
</evidence>
<dbReference type="Pfam" id="PF00400">
    <property type="entry name" value="WD40"/>
    <property type="match status" value="2"/>
</dbReference>
<evidence type="ECO:0000313" key="2">
    <source>
        <dbReference type="EMBL" id="WAJ70105.1"/>
    </source>
</evidence>
<dbReference type="PROSITE" id="PS50294">
    <property type="entry name" value="WD_REPEATS_REGION"/>
    <property type="match status" value="1"/>
</dbReference>